<keyword evidence="5" id="KW-0325">Glycoprotein</keyword>
<feature type="domain" description="Chitin-binding type-2" evidence="6">
    <location>
        <begin position="320"/>
        <end position="376"/>
    </location>
</feature>
<keyword evidence="1" id="KW-0147">Chitin-binding</keyword>
<evidence type="ECO:0000256" key="3">
    <source>
        <dbReference type="ARBA" id="ARBA00022737"/>
    </source>
</evidence>
<evidence type="ECO:0000259" key="6">
    <source>
        <dbReference type="PROSITE" id="PS50940"/>
    </source>
</evidence>
<accession>A0A1B6G024</accession>
<evidence type="ECO:0000256" key="2">
    <source>
        <dbReference type="ARBA" id="ARBA00022729"/>
    </source>
</evidence>
<evidence type="ECO:0000256" key="1">
    <source>
        <dbReference type="ARBA" id="ARBA00022669"/>
    </source>
</evidence>
<feature type="domain" description="Chitin-binding type-2" evidence="6">
    <location>
        <begin position="554"/>
        <end position="596"/>
    </location>
</feature>
<dbReference type="InterPro" id="IPR002557">
    <property type="entry name" value="Chitin-bd_dom"/>
</dbReference>
<feature type="domain" description="Chitin-binding type-2" evidence="6">
    <location>
        <begin position="439"/>
        <end position="494"/>
    </location>
</feature>
<sequence length="671" mass="75248">LAVAGFASLCTTYSSPTIDWMEAANKISCLGKSDGFYMNTLSQDNSFYRCKDSIVVEHVSCEAGSHYNPQTRQCLPSSSLEIICDPEADGLFTLPGTLCRGYYRCQNGSREDFSCPSDSYFEMSFQLCVRTGGMCHELVCSGRVNGHYPDTTHDCRRSYTCEGGILRSLTSCAAGTLFNGSSCEVLDLFNCPTTHKSALSVRILPTDPCANLPDGYQIQVDDTCRSYHLCLSGQTIAKLKCAPGHHFNGLKCEPVKNNCSSYCTGKPDGFVTDLRRQCRGYVNCVDGKITEELSCKDGSLFNGKTCVPALLYQCPLLLQKNICSKLKDGYHQDYMTGCKEYFYCHKGQVLFRSACRGGRVWNGTSCVVPSEFLCRGPEVWPGCNGVEHGLYPDMSQNSKCKFYNYCWNGQRVRLSCSDGFIFNGKVCVRNDSYTCPKLDSDCYDRADGYYPDPNSDCRSYFYCLNGYKHTYICPGSLIFNGMECVDQYQFNCTTNSDICKNKTNGYHPDETTGCHKYVYCLQGVRITTLECPEGNVFNGKTCIPFKVTNCLKTTQSCDDVADGLYSEPNSQCTSYFKCVDKKRTKTFKCREGKVFNGEKCVKYMCPSKNEQLQRRGDCLDRIGFFQDYESRCNKYYFCINGVKTTLSCNRGQVFNGELCVSDMEYDCPIDV</sequence>
<dbReference type="Pfam" id="PF01607">
    <property type="entry name" value="CBM_14"/>
    <property type="match status" value="9"/>
</dbReference>
<dbReference type="GO" id="GO:0008061">
    <property type="term" value="F:chitin binding"/>
    <property type="evidence" value="ECO:0007669"/>
    <property type="project" value="UniProtKB-KW"/>
</dbReference>
<dbReference type="PROSITE" id="PS50940">
    <property type="entry name" value="CHIT_BIND_II"/>
    <property type="match status" value="10"/>
</dbReference>
<dbReference type="SMART" id="SM00494">
    <property type="entry name" value="ChtBD2"/>
    <property type="match status" value="11"/>
</dbReference>
<evidence type="ECO:0000256" key="5">
    <source>
        <dbReference type="ARBA" id="ARBA00023180"/>
    </source>
</evidence>
<dbReference type="AlphaFoldDB" id="A0A1B6G024"/>
<organism evidence="7">
    <name type="scientific">Cuerna arida</name>
    <dbReference type="NCBI Taxonomy" id="1464854"/>
    <lineage>
        <taxon>Eukaryota</taxon>
        <taxon>Metazoa</taxon>
        <taxon>Ecdysozoa</taxon>
        <taxon>Arthropoda</taxon>
        <taxon>Hexapoda</taxon>
        <taxon>Insecta</taxon>
        <taxon>Pterygota</taxon>
        <taxon>Neoptera</taxon>
        <taxon>Paraneoptera</taxon>
        <taxon>Hemiptera</taxon>
        <taxon>Auchenorrhyncha</taxon>
        <taxon>Membracoidea</taxon>
        <taxon>Cicadellidae</taxon>
        <taxon>Cicadellinae</taxon>
        <taxon>Proconiini</taxon>
        <taxon>Cuerna</taxon>
    </lineage>
</organism>
<feature type="domain" description="Chitin-binding type-2" evidence="6">
    <location>
        <begin position="81"/>
        <end position="137"/>
    </location>
</feature>
<feature type="domain" description="Chitin-binding type-2" evidence="6">
    <location>
        <begin position="260"/>
        <end position="316"/>
    </location>
</feature>
<reference evidence="7" key="1">
    <citation type="submission" date="2015-11" db="EMBL/GenBank/DDBJ databases">
        <title>De novo transcriptome assembly of four potential Pierce s Disease insect vectors from Arizona vineyards.</title>
        <authorList>
            <person name="Tassone E.E."/>
        </authorList>
    </citation>
    <scope>NUCLEOTIDE SEQUENCE</scope>
</reference>
<feature type="non-terminal residue" evidence="7">
    <location>
        <position position="1"/>
    </location>
</feature>
<dbReference type="SUPFAM" id="SSF57625">
    <property type="entry name" value="Invertebrate chitin-binding proteins"/>
    <property type="match status" value="10"/>
</dbReference>
<proteinExistence type="predicted"/>
<feature type="domain" description="Chitin-binding type-2" evidence="6">
    <location>
        <begin position="615"/>
        <end position="669"/>
    </location>
</feature>
<feature type="domain" description="Chitin-binding type-2" evidence="6">
    <location>
        <begin position="380"/>
        <end position="437"/>
    </location>
</feature>
<keyword evidence="3" id="KW-0677">Repeat</keyword>
<feature type="domain" description="Chitin-binding type-2" evidence="6">
    <location>
        <begin position="206"/>
        <end position="248"/>
    </location>
</feature>
<dbReference type="InterPro" id="IPR051940">
    <property type="entry name" value="Chitin_bind-dev_reg"/>
</dbReference>
<dbReference type="InterPro" id="IPR036508">
    <property type="entry name" value="Chitin-bd_dom_sf"/>
</dbReference>
<dbReference type="PANTHER" id="PTHR23301">
    <property type="entry name" value="CHITIN BINDING PERITROPHIN-A"/>
    <property type="match status" value="1"/>
</dbReference>
<protein>
    <recommendedName>
        <fullName evidence="6">Chitin-binding type-2 domain-containing protein</fullName>
    </recommendedName>
</protein>
<keyword evidence="4" id="KW-1015">Disulfide bond</keyword>
<name>A0A1B6G024_9HEMI</name>
<gene>
    <name evidence="7" type="ORF">g.25076</name>
</gene>
<feature type="domain" description="Chitin-binding type-2" evidence="6">
    <location>
        <begin position="26"/>
        <end position="74"/>
    </location>
</feature>
<feature type="domain" description="Chitin-binding type-2" evidence="6">
    <location>
        <begin position="496"/>
        <end position="552"/>
    </location>
</feature>
<dbReference type="EMBL" id="GECZ01013987">
    <property type="protein sequence ID" value="JAS55782.1"/>
    <property type="molecule type" value="Transcribed_RNA"/>
</dbReference>
<dbReference type="GO" id="GO:0005576">
    <property type="term" value="C:extracellular region"/>
    <property type="evidence" value="ECO:0007669"/>
    <property type="project" value="InterPro"/>
</dbReference>
<evidence type="ECO:0000313" key="7">
    <source>
        <dbReference type="EMBL" id="JAS55782.1"/>
    </source>
</evidence>
<dbReference type="PANTHER" id="PTHR23301:SF0">
    <property type="entry name" value="CHITIN-BINDING TYPE-2 DOMAIN-CONTAINING PROTEIN-RELATED"/>
    <property type="match status" value="1"/>
</dbReference>
<keyword evidence="2" id="KW-0732">Signal</keyword>
<dbReference type="Gene3D" id="2.170.140.10">
    <property type="entry name" value="Chitin binding domain"/>
    <property type="match status" value="3"/>
</dbReference>
<evidence type="ECO:0000256" key="4">
    <source>
        <dbReference type="ARBA" id="ARBA00023157"/>
    </source>
</evidence>